<sequence>MQVSAPSSLFHLENPQLDTSGDESLQKSTASTRLVTGRRTVQYSTVPVISILLLQDLPYYCSVHHHTTAVSALITATPVFVKAAPAPALELSSFLLPAAPLLLKYNPYHCGTSRETPCCCTGSFHTGIQPLKVCGERATSLGLSGTNLKREHYVSDTRNSDVPCVERSRIEISSLLSISRHDVIRVKSRPGLRAAWVTGRMYLHSERSERSQVKVEDVAAVEVTPGRDTVSAVFLAVKAVERKPRNSRFCSMTKNLHYKLNRTAKKKLGGERYCS</sequence>
<proteinExistence type="predicted"/>
<protein>
    <submittedName>
        <fullName evidence="2">Uncharacterized protein</fullName>
    </submittedName>
</protein>
<dbReference type="EMBL" id="VEVO01000018">
    <property type="protein sequence ID" value="KAF0027149.1"/>
    <property type="molecule type" value="Genomic_DNA"/>
</dbReference>
<evidence type="ECO:0000313" key="2">
    <source>
        <dbReference type="EMBL" id="KAF0027149.1"/>
    </source>
</evidence>
<feature type="compositionally biased region" description="Polar residues" evidence="1">
    <location>
        <begin position="16"/>
        <end position="30"/>
    </location>
</feature>
<gene>
    <name evidence="2" type="ORF">F2P81_019890</name>
</gene>
<evidence type="ECO:0000313" key="3">
    <source>
        <dbReference type="Proteomes" id="UP000438429"/>
    </source>
</evidence>
<feature type="region of interest" description="Disordered" evidence="1">
    <location>
        <begin position="1"/>
        <end position="30"/>
    </location>
</feature>
<reference evidence="2 3" key="1">
    <citation type="submission" date="2019-06" db="EMBL/GenBank/DDBJ databases">
        <title>Draft genomes of female and male turbot (Scophthalmus maximus).</title>
        <authorList>
            <person name="Xu H."/>
            <person name="Xu X.-W."/>
            <person name="Shao C."/>
            <person name="Chen S."/>
        </authorList>
    </citation>
    <scope>NUCLEOTIDE SEQUENCE [LARGE SCALE GENOMIC DNA]</scope>
    <source>
        <strain evidence="2">Ysfricsl-2016a</strain>
        <tissue evidence="2">Blood</tissue>
    </source>
</reference>
<dbReference type="Proteomes" id="UP000438429">
    <property type="component" value="Unassembled WGS sequence"/>
</dbReference>
<organism evidence="2 3">
    <name type="scientific">Scophthalmus maximus</name>
    <name type="common">Turbot</name>
    <name type="synonym">Psetta maxima</name>
    <dbReference type="NCBI Taxonomy" id="52904"/>
    <lineage>
        <taxon>Eukaryota</taxon>
        <taxon>Metazoa</taxon>
        <taxon>Chordata</taxon>
        <taxon>Craniata</taxon>
        <taxon>Vertebrata</taxon>
        <taxon>Euteleostomi</taxon>
        <taxon>Actinopterygii</taxon>
        <taxon>Neopterygii</taxon>
        <taxon>Teleostei</taxon>
        <taxon>Neoteleostei</taxon>
        <taxon>Acanthomorphata</taxon>
        <taxon>Carangaria</taxon>
        <taxon>Pleuronectiformes</taxon>
        <taxon>Pleuronectoidei</taxon>
        <taxon>Scophthalmidae</taxon>
        <taxon>Scophthalmus</taxon>
    </lineage>
</organism>
<comment type="caution">
    <text evidence="2">The sequence shown here is derived from an EMBL/GenBank/DDBJ whole genome shotgun (WGS) entry which is preliminary data.</text>
</comment>
<evidence type="ECO:0000256" key="1">
    <source>
        <dbReference type="SAM" id="MobiDB-lite"/>
    </source>
</evidence>
<name>A0A6A4S3R5_SCOMX</name>
<accession>A0A6A4S3R5</accession>
<dbReference type="AlphaFoldDB" id="A0A6A4S3R5"/>